<dbReference type="PANTHER" id="PTHR11067:SF9">
    <property type="entry name" value="INOSINE TRIPHOSPHATE PYROPHOSPHATASE"/>
    <property type="match status" value="1"/>
</dbReference>
<dbReference type="GO" id="GO:0005829">
    <property type="term" value="C:cytosol"/>
    <property type="evidence" value="ECO:0007669"/>
    <property type="project" value="TreeGrafter"/>
</dbReference>
<dbReference type="RefSeq" id="WP_105355199.1">
    <property type="nucleotide sequence ID" value="NZ_PUIB01000017.1"/>
</dbReference>
<comment type="caution">
    <text evidence="12">The sequence shown here is derived from an EMBL/GenBank/DDBJ whole genome shotgun (WGS) entry which is preliminary data.</text>
</comment>
<comment type="caution">
    <text evidence="10">Lacks conserved residue(s) required for the propagation of feature annotation.</text>
</comment>
<evidence type="ECO:0000256" key="10">
    <source>
        <dbReference type="HAMAP-Rule" id="MF_01405"/>
    </source>
</evidence>
<feature type="binding site" evidence="10">
    <location>
        <position position="77"/>
    </location>
    <ligand>
        <name>Mg(2+)</name>
        <dbReference type="ChEBI" id="CHEBI:18420"/>
    </ligand>
</feature>
<comment type="function">
    <text evidence="10">Pyrophosphatase that catalyzes the hydrolysis of nucleoside triphosphates to their monophosphate derivatives, with a high preference for the non-canonical purine nucleotides XTP (xanthosine triphosphate), dITP (deoxyinosine triphosphate) and ITP. Seems to function as a house-cleaning enzyme that removes non-canonical purine nucleotides from the nucleotide pool, thus preventing their incorporation into DNA/RNA and avoiding chromosomal lesions.</text>
</comment>
<dbReference type="GO" id="GO:0009146">
    <property type="term" value="P:purine nucleoside triphosphate catabolic process"/>
    <property type="evidence" value="ECO:0007669"/>
    <property type="project" value="UniProtKB-UniRule"/>
</dbReference>
<dbReference type="Proteomes" id="UP000239388">
    <property type="component" value="Unassembled WGS sequence"/>
</dbReference>
<dbReference type="HAMAP" id="MF_01405">
    <property type="entry name" value="Non_canon_purine_NTPase"/>
    <property type="match status" value="1"/>
</dbReference>
<evidence type="ECO:0000256" key="6">
    <source>
        <dbReference type="ARBA" id="ARBA00022842"/>
    </source>
</evidence>
<feature type="binding site" evidence="10">
    <location>
        <begin position="15"/>
        <end position="20"/>
    </location>
    <ligand>
        <name>substrate</name>
    </ligand>
</feature>
<evidence type="ECO:0000256" key="3">
    <source>
        <dbReference type="ARBA" id="ARBA00022723"/>
    </source>
</evidence>
<comment type="cofactor">
    <cofactor evidence="10">
        <name>Mg(2+)</name>
        <dbReference type="ChEBI" id="CHEBI:18420"/>
    </cofactor>
    <text evidence="10">Binds 1 Mg(2+) ion per subunit.</text>
</comment>
<dbReference type="EMBL" id="PUIB01000017">
    <property type="protein sequence ID" value="PQO33601.1"/>
    <property type="molecule type" value="Genomic_DNA"/>
</dbReference>
<dbReference type="InterPro" id="IPR020922">
    <property type="entry name" value="dITP/XTP_pyrophosphatase"/>
</dbReference>
<keyword evidence="6 10" id="KW-0460">Magnesium</keyword>
<keyword evidence="7 10" id="KW-0546">Nucleotide metabolism</keyword>
<keyword evidence="4 10" id="KW-0547">Nucleotide-binding</keyword>
<organism evidence="12 13">
    <name type="scientific">Blastopirellula marina</name>
    <dbReference type="NCBI Taxonomy" id="124"/>
    <lineage>
        <taxon>Bacteria</taxon>
        <taxon>Pseudomonadati</taxon>
        <taxon>Planctomycetota</taxon>
        <taxon>Planctomycetia</taxon>
        <taxon>Pirellulales</taxon>
        <taxon>Pirellulaceae</taxon>
        <taxon>Blastopirellula</taxon>
    </lineage>
</organism>
<name>A0A2S8FN35_9BACT</name>
<feature type="binding site" evidence="10">
    <location>
        <position position="78"/>
    </location>
    <ligand>
        <name>substrate</name>
    </ligand>
</feature>
<dbReference type="FunFam" id="3.90.950.10:FF:000001">
    <property type="entry name" value="dITP/XTP pyrophosphatase"/>
    <property type="match status" value="1"/>
</dbReference>
<dbReference type="InterPro" id="IPR002637">
    <property type="entry name" value="RdgB/HAM1"/>
</dbReference>
<sequence>MPRPLSDCQELIVATSNLHKVRELSSLLIPLRIPVLALPSEISFTPIVEDGTTLAENARKKAIGYASQLQRWVLADDTGLEVAALGGAPGVHSARYAGENATAEMNLAHLIQQMQDLSDEQRTARFVCHLCLVDPEGNVALETQGICPGRILFEPIGHAGFGYDSLFQVAGMKQSLAQLSEDQTAVVGHRGHAARALLDVWHQA</sequence>
<evidence type="ECO:0000256" key="1">
    <source>
        <dbReference type="ARBA" id="ARBA00008023"/>
    </source>
</evidence>
<dbReference type="OrthoDB" id="9807456at2"/>
<comment type="catalytic activity">
    <reaction evidence="9 10">
        <text>XTP + H2O = XMP + diphosphate + H(+)</text>
        <dbReference type="Rhea" id="RHEA:28610"/>
        <dbReference type="ChEBI" id="CHEBI:15377"/>
        <dbReference type="ChEBI" id="CHEBI:15378"/>
        <dbReference type="ChEBI" id="CHEBI:33019"/>
        <dbReference type="ChEBI" id="CHEBI:57464"/>
        <dbReference type="ChEBI" id="CHEBI:61314"/>
        <dbReference type="EC" id="3.6.1.66"/>
    </reaction>
</comment>
<dbReference type="GO" id="GO:0000166">
    <property type="term" value="F:nucleotide binding"/>
    <property type="evidence" value="ECO:0007669"/>
    <property type="project" value="UniProtKB-KW"/>
</dbReference>
<dbReference type="AlphaFoldDB" id="A0A2S8FN35"/>
<proteinExistence type="inferred from homology"/>
<dbReference type="Gene3D" id="3.90.950.10">
    <property type="match status" value="1"/>
</dbReference>
<evidence type="ECO:0000256" key="8">
    <source>
        <dbReference type="ARBA" id="ARBA00051875"/>
    </source>
</evidence>
<dbReference type="GO" id="GO:0036220">
    <property type="term" value="F:ITP diphosphatase activity"/>
    <property type="evidence" value="ECO:0007669"/>
    <property type="project" value="UniProtKB-UniRule"/>
</dbReference>
<evidence type="ECO:0000256" key="9">
    <source>
        <dbReference type="ARBA" id="ARBA00052017"/>
    </source>
</evidence>
<evidence type="ECO:0000256" key="11">
    <source>
        <dbReference type="RuleBase" id="RU003781"/>
    </source>
</evidence>
<dbReference type="GO" id="GO:0009117">
    <property type="term" value="P:nucleotide metabolic process"/>
    <property type="evidence" value="ECO:0007669"/>
    <property type="project" value="UniProtKB-KW"/>
</dbReference>
<dbReference type="EC" id="3.6.1.66" evidence="10"/>
<dbReference type="GO" id="GO:0046872">
    <property type="term" value="F:metal ion binding"/>
    <property type="evidence" value="ECO:0007669"/>
    <property type="project" value="UniProtKB-KW"/>
</dbReference>
<gene>
    <name evidence="12" type="primary">rdgB</name>
    <name evidence="12" type="ORF">C5Y98_15275</name>
</gene>
<dbReference type="GO" id="GO:0035870">
    <property type="term" value="F:dITP diphosphatase activity"/>
    <property type="evidence" value="ECO:0007669"/>
    <property type="project" value="UniProtKB-UniRule"/>
</dbReference>
<reference evidence="12 13" key="1">
    <citation type="submission" date="2018-02" db="EMBL/GenBank/DDBJ databases">
        <title>Comparative genomes isolates from brazilian mangrove.</title>
        <authorList>
            <person name="Araujo J.E."/>
            <person name="Taketani R.G."/>
            <person name="Silva M.C.P."/>
            <person name="Loureco M.V."/>
            <person name="Andreote F.D."/>
        </authorList>
    </citation>
    <scope>NUCLEOTIDE SEQUENCE [LARGE SCALE GENOMIC DNA]</scope>
    <source>
        <strain evidence="12 13">NAP PRIS-MGV</strain>
    </source>
</reference>
<accession>A0A2S8FN35</accession>
<dbReference type="SUPFAM" id="SSF52972">
    <property type="entry name" value="ITPase-like"/>
    <property type="match status" value="1"/>
</dbReference>
<dbReference type="CDD" id="cd00515">
    <property type="entry name" value="HAM1"/>
    <property type="match status" value="1"/>
</dbReference>
<protein>
    <recommendedName>
        <fullName evidence="10">dITP/XTP pyrophosphatase</fullName>
        <ecNumber evidence="10">3.6.1.66</ecNumber>
    </recommendedName>
    <alternativeName>
        <fullName evidence="10">Non-canonical purine NTP pyrophosphatase</fullName>
    </alternativeName>
    <alternativeName>
        <fullName evidence="10">Non-standard purine NTP pyrophosphatase</fullName>
    </alternativeName>
    <alternativeName>
        <fullName evidence="10">Nucleoside-triphosphate diphosphatase</fullName>
    </alternativeName>
    <alternativeName>
        <fullName evidence="10">Nucleoside-triphosphate pyrophosphatase</fullName>
        <shortName evidence="10">NTPase</shortName>
    </alternativeName>
</protein>
<feature type="active site" description="Proton acceptor" evidence="10">
    <location>
        <position position="77"/>
    </location>
</feature>
<comment type="subunit">
    <text evidence="2 10">Homodimer.</text>
</comment>
<comment type="catalytic activity">
    <reaction evidence="8 10">
        <text>dITP + H2O = dIMP + diphosphate + H(+)</text>
        <dbReference type="Rhea" id="RHEA:28342"/>
        <dbReference type="ChEBI" id="CHEBI:15377"/>
        <dbReference type="ChEBI" id="CHEBI:15378"/>
        <dbReference type="ChEBI" id="CHEBI:33019"/>
        <dbReference type="ChEBI" id="CHEBI:61194"/>
        <dbReference type="ChEBI" id="CHEBI:61382"/>
        <dbReference type="EC" id="3.6.1.66"/>
    </reaction>
</comment>
<dbReference type="PANTHER" id="PTHR11067">
    <property type="entry name" value="INOSINE TRIPHOSPHATE PYROPHOSPHATASE/HAM1 PROTEIN"/>
    <property type="match status" value="1"/>
</dbReference>
<dbReference type="Pfam" id="PF01725">
    <property type="entry name" value="Ham1p_like"/>
    <property type="match status" value="1"/>
</dbReference>
<evidence type="ECO:0000313" key="12">
    <source>
        <dbReference type="EMBL" id="PQO33601.1"/>
    </source>
</evidence>
<dbReference type="GO" id="GO:0036222">
    <property type="term" value="F:XTP diphosphatase activity"/>
    <property type="evidence" value="ECO:0007669"/>
    <property type="project" value="UniProtKB-UniRule"/>
</dbReference>
<keyword evidence="3 10" id="KW-0479">Metal-binding</keyword>
<dbReference type="InterPro" id="IPR029001">
    <property type="entry name" value="ITPase-like_fam"/>
</dbReference>
<feature type="binding site" evidence="10">
    <location>
        <begin position="161"/>
        <end position="164"/>
    </location>
    <ligand>
        <name>substrate</name>
    </ligand>
</feature>
<evidence type="ECO:0000313" key="13">
    <source>
        <dbReference type="Proteomes" id="UP000239388"/>
    </source>
</evidence>
<dbReference type="GO" id="GO:0017111">
    <property type="term" value="F:ribonucleoside triphosphate phosphatase activity"/>
    <property type="evidence" value="ECO:0007669"/>
    <property type="project" value="InterPro"/>
</dbReference>
<dbReference type="NCBIfam" id="TIGR00042">
    <property type="entry name" value="RdgB/HAM1 family non-canonical purine NTP pyrophosphatase"/>
    <property type="match status" value="1"/>
</dbReference>
<evidence type="ECO:0000256" key="2">
    <source>
        <dbReference type="ARBA" id="ARBA00011738"/>
    </source>
</evidence>
<comment type="catalytic activity">
    <reaction evidence="10">
        <text>ITP + H2O = IMP + diphosphate + H(+)</text>
        <dbReference type="Rhea" id="RHEA:29399"/>
        <dbReference type="ChEBI" id="CHEBI:15377"/>
        <dbReference type="ChEBI" id="CHEBI:15378"/>
        <dbReference type="ChEBI" id="CHEBI:33019"/>
        <dbReference type="ChEBI" id="CHEBI:58053"/>
        <dbReference type="ChEBI" id="CHEBI:61402"/>
        <dbReference type="EC" id="3.6.1.66"/>
    </reaction>
</comment>
<comment type="similarity">
    <text evidence="1 10 11">Belongs to the HAM1 NTPase family.</text>
</comment>
<evidence type="ECO:0000256" key="7">
    <source>
        <dbReference type="ARBA" id="ARBA00023080"/>
    </source>
</evidence>
<keyword evidence="5 10" id="KW-0378">Hydrolase</keyword>
<evidence type="ECO:0000256" key="5">
    <source>
        <dbReference type="ARBA" id="ARBA00022801"/>
    </source>
</evidence>
<evidence type="ECO:0000256" key="4">
    <source>
        <dbReference type="ARBA" id="ARBA00022741"/>
    </source>
</evidence>
<feature type="binding site" evidence="10">
    <location>
        <begin position="189"/>
        <end position="190"/>
    </location>
    <ligand>
        <name>substrate</name>
    </ligand>
</feature>